<accession>A0A1E8CK77</accession>
<feature type="domain" description="Peptidase M16 C-terminal" evidence="5">
    <location>
        <begin position="252"/>
        <end position="427"/>
    </location>
</feature>
<feature type="chain" id="PRO_5009212096" description="Peptidase M16" evidence="3">
    <location>
        <begin position="24"/>
        <end position="512"/>
    </location>
</feature>
<dbReference type="Proteomes" id="UP000175669">
    <property type="component" value="Unassembled WGS sequence"/>
</dbReference>
<evidence type="ECO:0000313" key="7">
    <source>
        <dbReference type="Proteomes" id="UP000175669"/>
    </source>
</evidence>
<evidence type="ECO:0000256" key="2">
    <source>
        <dbReference type="SAM" id="MobiDB-lite"/>
    </source>
</evidence>
<evidence type="ECO:0000259" key="5">
    <source>
        <dbReference type="Pfam" id="PF05193"/>
    </source>
</evidence>
<dbReference type="InterPro" id="IPR011765">
    <property type="entry name" value="Pept_M16_N"/>
</dbReference>
<dbReference type="PANTHER" id="PTHR11851:SF49">
    <property type="entry name" value="MITOCHONDRIAL-PROCESSING PEPTIDASE SUBUNIT ALPHA"/>
    <property type="match status" value="1"/>
</dbReference>
<reference evidence="7" key="1">
    <citation type="submission" date="2016-07" db="EMBL/GenBank/DDBJ databases">
        <authorList>
            <person name="Florea S."/>
            <person name="Webb J.S."/>
            <person name="Jaromczyk J."/>
            <person name="Schardl C.L."/>
        </authorList>
    </citation>
    <scope>NUCLEOTIDE SEQUENCE [LARGE SCALE GENOMIC DNA]</scope>
    <source>
        <strain evidence="7">KCTC 42131</strain>
    </source>
</reference>
<dbReference type="InterPro" id="IPR050361">
    <property type="entry name" value="MPP/UQCRC_Complex"/>
</dbReference>
<dbReference type="InterPro" id="IPR007863">
    <property type="entry name" value="Peptidase_M16_C"/>
</dbReference>
<dbReference type="SUPFAM" id="SSF63411">
    <property type="entry name" value="LuxS/MPP-like metallohydrolase"/>
    <property type="match status" value="2"/>
</dbReference>
<sequence length="512" mass="56737">MKTFSIRSALALTALTMSSWLSAQDVDAIAERVTEFTLDNGLHFIIIERPVAPVATFVTFVNVGGVDEPVNNTGVAHIFEHMAFKGSRNIGTRDWEAEQAALDKMDAAYQAWLEESYSTDPDESRLETLRQDFEQWQQEAGTFINSEEFSQLIEREGGVGLNAFTSADATGYFYSLPQNKAELWFYLEAERFREPVFREFYVEKDVIMEERRMRTDSNPQGRLLEEFLSVAYSAHPYRNPVVGWASDIAATTIADTQAFFETYYVPSNMTVAIAGDVDPQEMRALAETYLGRLPAAEHPPTVKTIEPPQRGERRFVIEEQSQPLFIAGYKTVAADHPDAAALEMLSTILSSGRTSRLYRRMVQDEQLALGVQALTGFPGSRYPSLFVTFAVPNAGVPLSDIERVLEEEIDKAKAGEIEQQELDRAVTNARAGVVRGLDSNMGLALNMAQAHAQLGSWQDAFTYLDDLEAVTLDDLQRVAQTYLVKQSRTVGSIQNAASASGSDRASDGGAGQ</sequence>
<name>A0A1E8CK77_9GAMM</name>
<evidence type="ECO:0000256" key="1">
    <source>
        <dbReference type="ARBA" id="ARBA00007261"/>
    </source>
</evidence>
<feature type="region of interest" description="Disordered" evidence="2">
    <location>
        <begin position="493"/>
        <end position="512"/>
    </location>
</feature>
<dbReference type="Pfam" id="PF00675">
    <property type="entry name" value="Peptidase_M16"/>
    <property type="match status" value="2"/>
</dbReference>
<keyword evidence="3" id="KW-0732">Signal</keyword>
<organism evidence="6 7">
    <name type="scientific">Pseudohongiella acticola</name>
    <dbReference type="NCBI Taxonomy" id="1524254"/>
    <lineage>
        <taxon>Bacteria</taxon>
        <taxon>Pseudomonadati</taxon>
        <taxon>Pseudomonadota</taxon>
        <taxon>Gammaproteobacteria</taxon>
        <taxon>Pseudomonadales</taxon>
        <taxon>Pseudohongiellaceae</taxon>
        <taxon>Pseudohongiella</taxon>
    </lineage>
</organism>
<comment type="similarity">
    <text evidence="1">Belongs to the peptidase M16 family.</text>
</comment>
<proteinExistence type="inferred from homology"/>
<dbReference type="GO" id="GO:0046872">
    <property type="term" value="F:metal ion binding"/>
    <property type="evidence" value="ECO:0007669"/>
    <property type="project" value="InterPro"/>
</dbReference>
<dbReference type="AlphaFoldDB" id="A0A1E8CK77"/>
<evidence type="ECO:0000313" key="6">
    <source>
        <dbReference type="EMBL" id="OFE12803.1"/>
    </source>
</evidence>
<dbReference type="Pfam" id="PF05193">
    <property type="entry name" value="Peptidase_M16_C"/>
    <property type="match status" value="1"/>
</dbReference>
<evidence type="ECO:0000259" key="4">
    <source>
        <dbReference type="Pfam" id="PF00675"/>
    </source>
</evidence>
<protein>
    <recommendedName>
        <fullName evidence="8">Peptidase M16</fullName>
    </recommendedName>
</protein>
<feature type="signal peptide" evidence="3">
    <location>
        <begin position="1"/>
        <end position="23"/>
    </location>
</feature>
<evidence type="ECO:0000256" key="3">
    <source>
        <dbReference type="SAM" id="SignalP"/>
    </source>
</evidence>
<comment type="caution">
    <text evidence="6">The sequence shown here is derived from an EMBL/GenBank/DDBJ whole genome shotgun (WGS) entry which is preliminary data.</text>
</comment>
<dbReference type="RefSeq" id="WP_070116412.1">
    <property type="nucleotide sequence ID" value="NZ_MASR01000001.1"/>
</dbReference>
<dbReference type="InterPro" id="IPR011249">
    <property type="entry name" value="Metalloenz_LuxS/M16"/>
</dbReference>
<keyword evidence="7" id="KW-1185">Reference proteome</keyword>
<feature type="domain" description="Peptidase M16 N-terminal" evidence="4">
    <location>
        <begin position="46"/>
        <end position="128"/>
    </location>
</feature>
<evidence type="ECO:0008006" key="8">
    <source>
        <dbReference type="Google" id="ProtNLM"/>
    </source>
</evidence>
<gene>
    <name evidence="6" type="ORF">PHACT_06355</name>
</gene>
<dbReference type="Gene3D" id="3.30.830.10">
    <property type="entry name" value="Metalloenzyme, LuxS/M16 peptidase-like"/>
    <property type="match status" value="3"/>
</dbReference>
<dbReference type="STRING" id="1524254.PHACT_06355"/>
<dbReference type="EMBL" id="MASR01000001">
    <property type="protein sequence ID" value="OFE12803.1"/>
    <property type="molecule type" value="Genomic_DNA"/>
</dbReference>
<dbReference type="PANTHER" id="PTHR11851">
    <property type="entry name" value="METALLOPROTEASE"/>
    <property type="match status" value="1"/>
</dbReference>
<feature type="domain" description="Peptidase M16 N-terminal" evidence="4">
    <location>
        <begin position="146"/>
        <end position="242"/>
    </location>
</feature>